<dbReference type="PANTHER" id="PTHR21343">
    <property type="entry name" value="DETHIOBIOTIN SYNTHETASE"/>
    <property type="match status" value="1"/>
</dbReference>
<sequence>MAKAKSIMIQGTMSNAGKSLLAAGLCRIFHEDGYKAAPFKSQNMALNSFITEEGLEMGRAQVVQSEAAGIKPSVNMNPILLKPTTDVGSQVIVNGVHRGNMSAREYFAYKKQLIPDILQAYHQLEEEYDIIVIEGAGSPAEINLKSEDIVNMGMAKMADAPVLLAGDIDRGGVFAQLYGTVMLLEQEERERIAGLIINKFRGDKTILDSGIRMIEDLCHIPVVGVVPYMQVDIEDEDSLSSRLDVTSGTGLIDIAVIRLPRISNFTDFQVLSAMNHVTLRYVSDVRELGQPDMVILPGTKSTIEDLLWLRQCGLEAAILKLAASGISIMGICGGYQMLGMSLIDESHVESGPGHEHIRGMELLPVNTIYGEEKTKTRVTGAFGEVSGILSPLSGQNMEGYEIHMGRTEMMSPLDYDGIAKPLTFIMDMHTDSKRVRTDGVTYGNVYGTYVHGIFDCPGIADRLVQALLKKKGYDMEPEAPFDYAAYKEEQFQKLSSELRASLDMDNIYKILGLPRK</sequence>
<dbReference type="PANTHER" id="PTHR21343:SF1">
    <property type="entry name" value="COBYRIC ACID SYNTHASE"/>
    <property type="match status" value="1"/>
</dbReference>
<proteinExistence type="inferred from homology"/>
<evidence type="ECO:0000259" key="6">
    <source>
        <dbReference type="Pfam" id="PF07685"/>
    </source>
</evidence>
<accession>G5IHQ8</accession>
<evidence type="ECO:0000256" key="3">
    <source>
        <dbReference type="ARBA" id="ARBA00022962"/>
    </source>
</evidence>
<feature type="domain" description="CobQ/CobB/MinD/ParA nucleotide binding" evidence="5">
    <location>
        <begin position="7"/>
        <end position="230"/>
    </location>
</feature>
<dbReference type="AlphaFoldDB" id="G5IHQ8"/>
<dbReference type="PATRIC" id="fig|742737.3.peg.3068"/>
<dbReference type="Gene3D" id="3.40.50.300">
    <property type="entry name" value="P-loop containing nucleotide triphosphate hydrolases"/>
    <property type="match status" value="1"/>
</dbReference>
<feature type="active site" description="Nucleophile" evidence="4">
    <location>
        <position position="332"/>
    </location>
</feature>
<comment type="pathway">
    <text evidence="1 4">Cofactor biosynthesis; adenosylcobalamin biosynthesis.</text>
</comment>
<reference evidence="7 8" key="1">
    <citation type="submission" date="2011-08" db="EMBL/GenBank/DDBJ databases">
        <title>The Genome Sequence of Clostridium hathewayi WAL-18680.</title>
        <authorList>
            <consortium name="The Broad Institute Genome Sequencing Platform"/>
            <person name="Earl A."/>
            <person name="Ward D."/>
            <person name="Feldgarden M."/>
            <person name="Gevers D."/>
            <person name="Finegold S.M."/>
            <person name="Summanen P.H."/>
            <person name="Molitoris D.R."/>
            <person name="Song M."/>
            <person name="Daigneault M."/>
            <person name="Allen-Vercoe E."/>
            <person name="Young S.K."/>
            <person name="Zeng Q."/>
            <person name="Gargeya S."/>
            <person name="Fitzgerald M."/>
            <person name="Haas B."/>
            <person name="Abouelleil A."/>
            <person name="Alvarado L."/>
            <person name="Arachchi H.M."/>
            <person name="Berlin A."/>
            <person name="Brown A."/>
            <person name="Chapman S.B."/>
            <person name="Chen Z."/>
            <person name="Dunbar C."/>
            <person name="Freedman E."/>
            <person name="Gearin G."/>
            <person name="Gellesch M."/>
            <person name="Goldberg J."/>
            <person name="Griggs A."/>
            <person name="Gujja S."/>
            <person name="Heiman D."/>
            <person name="Howarth C."/>
            <person name="Larson L."/>
            <person name="Lui A."/>
            <person name="MacDonald P.J.P."/>
            <person name="Montmayeur A."/>
            <person name="Murphy C."/>
            <person name="Neiman D."/>
            <person name="Pearson M."/>
            <person name="Priest M."/>
            <person name="Roberts A."/>
            <person name="Saif S."/>
            <person name="Shea T."/>
            <person name="Shenoy N."/>
            <person name="Sisk P."/>
            <person name="Stolte C."/>
            <person name="Sykes S."/>
            <person name="Wortman J."/>
            <person name="Nusbaum C."/>
            <person name="Birren B."/>
        </authorList>
    </citation>
    <scope>NUCLEOTIDE SEQUENCE [LARGE SCALE GENOMIC DNA]</scope>
    <source>
        <strain evidence="7 8">WAL-18680</strain>
    </source>
</reference>
<dbReference type="SUPFAM" id="SSF52317">
    <property type="entry name" value="Class I glutamine amidotransferase-like"/>
    <property type="match status" value="1"/>
</dbReference>
<evidence type="ECO:0000256" key="2">
    <source>
        <dbReference type="ARBA" id="ARBA00022573"/>
    </source>
</evidence>
<keyword evidence="8" id="KW-1185">Reference proteome</keyword>
<protein>
    <recommendedName>
        <fullName evidence="4">Cobyric acid synthase</fullName>
    </recommendedName>
</protein>
<comment type="caution">
    <text evidence="7">The sequence shown here is derived from an EMBL/GenBank/DDBJ whole genome shotgun (WGS) entry which is preliminary data.</text>
</comment>
<dbReference type="GO" id="GO:0009236">
    <property type="term" value="P:cobalamin biosynthetic process"/>
    <property type="evidence" value="ECO:0007669"/>
    <property type="project" value="UniProtKB-UniRule"/>
</dbReference>
<dbReference type="SUPFAM" id="SSF52540">
    <property type="entry name" value="P-loop containing nucleoside triphosphate hydrolases"/>
    <property type="match status" value="1"/>
</dbReference>
<dbReference type="UniPathway" id="UPA00148"/>
<dbReference type="InterPro" id="IPR011698">
    <property type="entry name" value="GATase_3"/>
</dbReference>
<dbReference type="GO" id="GO:0003824">
    <property type="term" value="F:catalytic activity"/>
    <property type="evidence" value="ECO:0007669"/>
    <property type="project" value="InterPro"/>
</dbReference>
<dbReference type="HOGENOM" id="CLU_019250_2_2_9"/>
<keyword evidence="3 4" id="KW-0315">Glutamine amidotransferase</keyword>
<feature type="active site" evidence="4">
    <location>
        <position position="451"/>
    </location>
</feature>
<dbReference type="InterPro" id="IPR047045">
    <property type="entry name" value="CobQ_N"/>
</dbReference>
<dbReference type="Proteomes" id="UP000005384">
    <property type="component" value="Unassembled WGS sequence"/>
</dbReference>
<dbReference type="InterPro" id="IPR004459">
    <property type="entry name" value="CobQ_synth"/>
</dbReference>
<keyword evidence="2 4" id="KW-0169">Cobalamin biosynthesis</keyword>
<dbReference type="HAMAP" id="MF_00028">
    <property type="entry name" value="CobQ"/>
    <property type="match status" value="1"/>
</dbReference>
<dbReference type="GO" id="GO:0015420">
    <property type="term" value="F:ABC-type vitamin B12 transporter activity"/>
    <property type="evidence" value="ECO:0007669"/>
    <property type="project" value="UniProtKB-UniRule"/>
</dbReference>
<evidence type="ECO:0000259" key="5">
    <source>
        <dbReference type="Pfam" id="PF01656"/>
    </source>
</evidence>
<dbReference type="Pfam" id="PF01656">
    <property type="entry name" value="CbiA"/>
    <property type="match status" value="1"/>
</dbReference>
<evidence type="ECO:0000313" key="7">
    <source>
        <dbReference type="EMBL" id="EHI58981.1"/>
    </source>
</evidence>
<dbReference type="InterPro" id="IPR002586">
    <property type="entry name" value="CobQ/CobB/MinD/ParA_Nub-bd_dom"/>
</dbReference>
<dbReference type="Gene3D" id="3.40.50.880">
    <property type="match status" value="1"/>
</dbReference>
<dbReference type="NCBIfam" id="NF001989">
    <property type="entry name" value="PRK00784.1"/>
    <property type="match status" value="1"/>
</dbReference>
<feature type="domain" description="CobB/CobQ-like glutamine amidotransferase" evidence="6">
    <location>
        <begin position="253"/>
        <end position="455"/>
    </location>
</feature>
<evidence type="ECO:0000256" key="1">
    <source>
        <dbReference type="ARBA" id="ARBA00004953"/>
    </source>
</evidence>
<dbReference type="CDD" id="cd01750">
    <property type="entry name" value="GATase1_CobQ"/>
    <property type="match status" value="1"/>
</dbReference>
<dbReference type="InterPro" id="IPR033949">
    <property type="entry name" value="CobQ_GATase1"/>
</dbReference>
<dbReference type="Pfam" id="PF07685">
    <property type="entry name" value="GATase_3"/>
    <property type="match status" value="1"/>
</dbReference>
<name>G5IHQ8_9FIRM</name>
<comment type="similarity">
    <text evidence="4">Belongs to the CobB/CobQ family. CobQ subfamily.</text>
</comment>
<evidence type="ECO:0000256" key="4">
    <source>
        <dbReference type="HAMAP-Rule" id="MF_00028"/>
    </source>
</evidence>
<evidence type="ECO:0000313" key="8">
    <source>
        <dbReference type="Proteomes" id="UP000005384"/>
    </source>
</evidence>
<comment type="function">
    <text evidence="4">Catalyzes amidations at positions B, D, E, and G on adenosylcobyrinic A,C-diamide. NH(2) groups are provided by glutamine, and one molecule of ATP is hydrogenolyzed for each amidation.</text>
</comment>
<dbReference type="InterPro" id="IPR029062">
    <property type="entry name" value="Class_I_gatase-like"/>
</dbReference>
<dbReference type="PROSITE" id="PS51274">
    <property type="entry name" value="GATASE_COBBQ"/>
    <property type="match status" value="1"/>
</dbReference>
<dbReference type="EMBL" id="ADLN01000081">
    <property type="protein sequence ID" value="EHI58981.1"/>
    <property type="molecule type" value="Genomic_DNA"/>
</dbReference>
<dbReference type="InterPro" id="IPR027417">
    <property type="entry name" value="P-loop_NTPase"/>
</dbReference>
<gene>
    <name evidence="4" type="primary">cobQ</name>
    <name evidence="7" type="ORF">HMPREF9473_03093</name>
</gene>
<dbReference type="CDD" id="cd05389">
    <property type="entry name" value="CobQ_N"/>
    <property type="match status" value="1"/>
</dbReference>
<dbReference type="RefSeq" id="WP_006781069.1">
    <property type="nucleotide sequence ID" value="NZ_CP040506.1"/>
</dbReference>
<organism evidence="7 8">
    <name type="scientific">Hungatella hathewayi WAL-18680</name>
    <dbReference type="NCBI Taxonomy" id="742737"/>
    <lineage>
        <taxon>Bacteria</taxon>
        <taxon>Bacillati</taxon>
        <taxon>Bacillota</taxon>
        <taxon>Clostridia</taxon>
        <taxon>Lachnospirales</taxon>
        <taxon>Lachnospiraceae</taxon>
        <taxon>Hungatella</taxon>
    </lineage>
</organism>
<dbReference type="NCBIfam" id="TIGR00313">
    <property type="entry name" value="cobQ"/>
    <property type="match status" value="1"/>
</dbReference>